<dbReference type="AlphaFoldDB" id="A0A0N0NRL2"/>
<comment type="caution">
    <text evidence="7">The sequence shown here is derived from an EMBL/GenBank/DDBJ whole genome shotgun (WGS) entry which is preliminary data.</text>
</comment>
<keyword evidence="2 7" id="KW-0328">Glycosyltransferase</keyword>
<dbReference type="PANTHER" id="PTHR10730">
    <property type="entry name" value="PROCOLLAGEN-LYSINE,2-OXOGLUTARATE 5-DIOXYGENASE/GLYCOSYLTRANSFERASE 25 FAMILY MEMBER"/>
    <property type="match status" value="1"/>
</dbReference>
<evidence type="ECO:0000313" key="8">
    <source>
        <dbReference type="Proteomes" id="UP000038010"/>
    </source>
</evidence>
<evidence type="ECO:0000259" key="6">
    <source>
        <dbReference type="Pfam" id="PF01755"/>
    </source>
</evidence>
<dbReference type="PANTHER" id="PTHR10730:SF53">
    <property type="entry name" value="GLYCOSYLTRANSFERASE 25 FAMILY MEMBER"/>
    <property type="match status" value="1"/>
</dbReference>
<evidence type="ECO:0000313" key="7">
    <source>
        <dbReference type="EMBL" id="KPI44979.1"/>
    </source>
</evidence>
<dbReference type="GO" id="GO:0016757">
    <property type="term" value="F:glycosyltransferase activity"/>
    <property type="evidence" value="ECO:0007669"/>
    <property type="project" value="UniProtKB-KW"/>
</dbReference>
<keyword evidence="8" id="KW-1185">Reference proteome</keyword>
<protein>
    <submittedName>
        <fullName evidence="7">Procollagen galactosyltransferase 1</fullName>
    </submittedName>
</protein>
<dbReference type="Proteomes" id="UP000038010">
    <property type="component" value="Unassembled WGS sequence"/>
</dbReference>
<evidence type="ECO:0000256" key="1">
    <source>
        <dbReference type="ARBA" id="ARBA00006721"/>
    </source>
</evidence>
<comment type="similarity">
    <text evidence="1">Belongs to the glycosyltransferase 25 family.</text>
</comment>
<evidence type="ECO:0000256" key="3">
    <source>
        <dbReference type="ARBA" id="ARBA00022679"/>
    </source>
</evidence>
<proteinExistence type="inferred from homology"/>
<dbReference type="GeneID" id="28734414"/>
<dbReference type="VEuPathDB" id="FungiDB:AB675_2554"/>
<feature type="region of interest" description="Disordered" evidence="4">
    <location>
        <begin position="462"/>
        <end position="555"/>
    </location>
</feature>
<feature type="chain" id="PRO_5005857027" evidence="5">
    <location>
        <begin position="24"/>
        <end position="555"/>
    </location>
</feature>
<dbReference type="EMBL" id="LFJN01000002">
    <property type="protein sequence ID" value="KPI44979.1"/>
    <property type="molecule type" value="Genomic_DNA"/>
</dbReference>
<feature type="signal peptide" evidence="5">
    <location>
        <begin position="1"/>
        <end position="23"/>
    </location>
</feature>
<dbReference type="InterPro" id="IPR050757">
    <property type="entry name" value="Collagen_mod_GT25"/>
</dbReference>
<sequence>MKGRAAALTAAFLVVSFVVYLQLFQDQEHNERMRAWMRTNGTSGIWSEILPQGVGRPADHEEQRQIWPTNITTELSDAEQHTNTTIAPPILTDNLNDVRNETLGTQQVFMVSLASRRDKHDAFAVQAMASNITYTYVEGVIGDTVPEKALPYTMHLNAAEIGCWRAHMNIFEEIIEKKIATALIFEDDADWDVAFKQQLVQYARGTRFVTDSEANGSFVPHSPYGENWDVLWIGHCNTKDFADDRKRFVIPHDPTVLPVQYRNEFDKAEMRYWDREGSDYKTRIVYRAKTASCTAAYAISLKGAQKAIYHLSMSPNNQPIDNGMGEMCGQPETNFRCMASNPTLVGISKPAGSTDRGSDVGHAPETAYEEGAAHSERVMYSTRMNLPNLLINNPIMYSEHPEHSDNMHIDDIGRAVGYPYYLKDEEIDELARIDAEWKEKEEQKKQDEERAKLEEEIAKLKEEEEKLSLDAQKFAGTQEQEPEVYEEQDIGSSYEVSDDTLADNAPMPTQISDAYSDPNHSPPYESHESTSGPDFGQVISNDPPEEVDPRNEMAG</sequence>
<keyword evidence="5" id="KW-0732">Signal</keyword>
<dbReference type="RefSeq" id="XP_018004942.1">
    <property type="nucleotide sequence ID" value="XM_018142534.1"/>
</dbReference>
<gene>
    <name evidence="7" type="ORF">AB675_2554</name>
</gene>
<dbReference type="CDD" id="cd06532">
    <property type="entry name" value="Glyco_transf_25"/>
    <property type="match status" value="1"/>
</dbReference>
<dbReference type="Pfam" id="PF01755">
    <property type="entry name" value="Glyco_transf_25"/>
    <property type="match status" value="1"/>
</dbReference>
<accession>A0A0N0NRL2</accession>
<evidence type="ECO:0000256" key="4">
    <source>
        <dbReference type="SAM" id="MobiDB-lite"/>
    </source>
</evidence>
<feature type="compositionally biased region" description="Acidic residues" evidence="4">
    <location>
        <begin position="480"/>
        <end position="489"/>
    </location>
</feature>
<evidence type="ECO:0000256" key="2">
    <source>
        <dbReference type="ARBA" id="ARBA00022676"/>
    </source>
</evidence>
<organism evidence="7 8">
    <name type="scientific">Cyphellophora attinorum</name>
    <dbReference type="NCBI Taxonomy" id="1664694"/>
    <lineage>
        <taxon>Eukaryota</taxon>
        <taxon>Fungi</taxon>
        <taxon>Dikarya</taxon>
        <taxon>Ascomycota</taxon>
        <taxon>Pezizomycotina</taxon>
        <taxon>Eurotiomycetes</taxon>
        <taxon>Chaetothyriomycetidae</taxon>
        <taxon>Chaetothyriales</taxon>
        <taxon>Cyphellophoraceae</taxon>
        <taxon>Cyphellophora</taxon>
    </lineage>
</organism>
<reference evidence="7 8" key="1">
    <citation type="submission" date="2015-06" db="EMBL/GenBank/DDBJ databases">
        <title>Draft genome of the ant-associated black yeast Phialophora attae CBS 131958.</title>
        <authorList>
            <person name="Moreno L.F."/>
            <person name="Stielow B.J."/>
            <person name="de Hoog S."/>
            <person name="Vicente V.A."/>
            <person name="Weiss V.A."/>
            <person name="de Vries M."/>
            <person name="Cruz L.M."/>
            <person name="Souza E.M."/>
        </authorList>
    </citation>
    <scope>NUCLEOTIDE SEQUENCE [LARGE SCALE GENOMIC DNA]</scope>
    <source>
        <strain evidence="7 8">CBS 131958</strain>
    </source>
</reference>
<keyword evidence="3 7" id="KW-0808">Transferase</keyword>
<name>A0A0N0NRL2_9EURO</name>
<evidence type="ECO:0000256" key="5">
    <source>
        <dbReference type="SAM" id="SignalP"/>
    </source>
</evidence>
<feature type="domain" description="Glycosyl transferase family 25" evidence="6">
    <location>
        <begin position="106"/>
        <end position="202"/>
    </location>
</feature>
<dbReference type="OrthoDB" id="47375at2759"/>
<dbReference type="InterPro" id="IPR002654">
    <property type="entry name" value="Glyco_trans_25"/>
</dbReference>